<feature type="transmembrane region" description="Helical" evidence="1">
    <location>
        <begin position="196"/>
        <end position="214"/>
    </location>
</feature>
<accession>A0A956M0F3</accession>
<keyword evidence="1" id="KW-1133">Transmembrane helix</keyword>
<dbReference type="InterPro" id="IPR022134">
    <property type="entry name" value="DUF3667"/>
</dbReference>
<feature type="transmembrane region" description="Helical" evidence="1">
    <location>
        <begin position="283"/>
        <end position="307"/>
    </location>
</feature>
<keyword evidence="1" id="KW-0812">Transmembrane</keyword>
<comment type="caution">
    <text evidence="2">The sequence shown here is derived from an EMBL/GenBank/DDBJ whole genome shotgun (WGS) entry which is preliminary data.</text>
</comment>
<feature type="transmembrane region" description="Helical" evidence="1">
    <location>
        <begin position="85"/>
        <end position="103"/>
    </location>
</feature>
<evidence type="ECO:0000313" key="3">
    <source>
        <dbReference type="Proteomes" id="UP000697710"/>
    </source>
</evidence>
<protein>
    <submittedName>
        <fullName evidence="2">DUF3667 domain-containing protein</fullName>
    </submittedName>
</protein>
<reference evidence="2" key="1">
    <citation type="submission" date="2020-04" db="EMBL/GenBank/DDBJ databases">
        <authorList>
            <person name="Zhang T."/>
        </authorList>
    </citation>
    <scope>NUCLEOTIDE SEQUENCE</scope>
    <source>
        <strain evidence="2">HKST-UBA01</strain>
    </source>
</reference>
<evidence type="ECO:0000313" key="2">
    <source>
        <dbReference type="EMBL" id="MCA9727521.1"/>
    </source>
</evidence>
<feature type="transmembrane region" description="Helical" evidence="1">
    <location>
        <begin position="251"/>
        <end position="271"/>
    </location>
</feature>
<gene>
    <name evidence="2" type="ORF">KC729_07545</name>
</gene>
<keyword evidence="1" id="KW-0472">Membrane</keyword>
<dbReference type="EMBL" id="JAGQHR010000182">
    <property type="protein sequence ID" value="MCA9727521.1"/>
    <property type="molecule type" value="Genomic_DNA"/>
</dbReference>
<feature type="transmembrane region" description="Helical" evidence="1">
    <location>
        <begin position="226"/>
        <end position="245"/>
    </location>
</feature>
<proteinExistence type="predicted"/>
<dbReference type="Pfam" id="PF12412">
    <property type="entry name" value="DUF3667"/>
    <property type="match status" value="1"/>
</dbReference>
<name>A0A956M0F3_UNCEI</name>
<sequence length="309" mass="34635">MPAEPLSPTTCLNCGTPFSTPFCPECGQERGPSILTFRELLSSTVDHYLSLDSKFVRSLIPFLRHPGMLSEEYVRGRRQRYVSPIRLYLVTSLVFFVTASFFVDRSEQGFLHIQNSSERTVSPDSSKVTIRRGPAPQFAITRSGQVAGDSLDRTTAGEGSDSVPGNQFSEDAKGTFFRKLFETDPRVISSHFVKQIPRALFLLVPLFALLLKLVYWRRSRAYIEHLVFALHSHAFLFLILIPAVLTRSRMVGNLGMVVASVYFFIAMKRFYDQGWGKTTLKFLLAAGAYSTVLATALLITLVLTIVFSL</sequence>
<dbReference type="AlphaFoldDB" id="A0A956M0F3"/>
<evidence type="ECO:0000256" key="1">
    <source>
        <dbReference type="SAM" id="Phobius"/>
    </source>
</evidence>
<reference evidence="2" key="2">
    <citation type="journal article" date="2021" name="Microbiome">
        <title>Successional dynamics and alternative stable states in a saline activated sludge microbial community over 9 years.</title>
        <authorList>
            <person name="Wang Y."/>
            <person name="Ye J."/>
            <person name="Ju F."/>
            <person name="Liu L."/>
            <person name="Boyd J.A."/>
            <person name="Deng Y."/>
            <person name="Parks D.H."/>
            <person name="Jiang X."/>
            <person name="Yin X."/>
            <person name="Woodcroft B.J."/>
            <person name="Tyson G.W."/>
            <person name="Hugenholtz P."/>
            <person name="Polz M.F."/>
            <person name="Zhang T."/>
        </authorList>
    </citation>
    <scope>NUCLEOTIDE SEQUENCE</scope>
    <source>
        <strain evidence="2">HKST-UBA01</strain>
    </source>
</reference>
<organism evidence="2 3">
    <name type="scientific">Eiseniibacteriota bacterium</name>
    <dbReference type="NCBI Taxonomy" id="2212470"/>
    <lineage>
        <taxon>Bacteria</taxon>
        <taxon>Candidatus Eiseniibacteriota</taxon>
    </lineage>
</organism>
<dbReference type="Proteomes" id="UP000697710">
    <property type="component" value="Unassembled WGS sequence"/>
</dbReference>